<organism evidence="1 2">
    <name type="scientific">Planosporangium mesophilum</name>
    <dbReference type="NCBI Taxonomy" id="689768"/>
    <lineage>
        <taxon>Bacteria</taxon>
        <taxon>Bacillati</taxon>
        <taxon>Actinomycetota</taxon>
        <taxon>Actinomycetes</taxon>
        <taxon>Micromonosporales</taxon>
        <taxon>Micromonosporaceae</taxon>
        <taxon>Planosporangium</taxon>
    </lineage>
</organism>
<name>A0A8J3WZU0_9ACTN</name>
<evidence type="ECO:0008006" key="3">
    <source>
        <dbReference type="Google" id="ProtNLM"/>
    </source>
</evidence>
<dbReference type="EMBL" id="BOON01000018">
    <property type="protein sequence ID" value="GII22552.1"/>
    <property type="molecule type" value="Genomic_DNA"/>
</dbReference>
<sequence>MRPVACAASERTANKGEVVTLPEEEAPTRSSGRRAARRVWTVEAVRELGTVTDLVTAASVLCIGRSKAYELARTGQFSVEVLHVGRRYLVPVSALLKVTGFAPTRD</sequence>
<reference evidence="1" key="1">
    <citation type="submission" date="2021-01" db="EMBL/GenBank/DDBJ databases">
        <title>Whole genome shotgun sequence of Planosporangium mesophilum NBRC 109066.</title>
        <authorList>
            <person name="Komaki H."/>
            <person name="Tamura T."/>
        </authorList>
    </citation>
    <scope>NUCLEOTIDE SEQUENCE</scope>
    <source>
        <strain evidence="1">NBRC 109066</strain>
    </source>
</reference>
<keyword evidence="2" id="KW-1185">Reference proteome</keyword>
<proteinExistence type="predicted"/>
<dbReference type="AlphaFoldDB" id="A0A8J3WZU0"/>
<accession>A0A8J3WZU0</accession>
<protein>
    <recommendedName>
        <fullName evidence="3">Helix-turn-helix domain-containing protein</fullName>
    </recommendedName>
</protein>
<dbReference type="Proteomes" id="UP000599074">
    <property type="component" value="Unassembled WGS sequence"/>
</dbReference>
<evidence type="ECO:0000313" key="2">
    <source>
        <dbReference type="Proteomes" id="UP000599074"/>
    </source>
</evidence>
<gene>
    <name evidence="1" type="ORF">Pme01_21490</name>
</gene>
<comment type="caution">
    <text evidence="1">The sequence shown here is derived from an EMBL/GenBank/DDBJ whole genome shotgun (WGS) entry which is preliminary data.</text>
</comment>
<evidence type="ECO:0000313" key="1">
    <source>
        <dbReference type="EMBL" id="GII22552.1"/>
    </source>
</evidence>